<keyword evidence="3 8" id="KW-0813">Transport</keyword>
<dbReference type="PANTHER" id="PTHR23502:SF132">
    <property type="entry name" value="POLYAMINE TRANSPORTER 2-RELATED"/>
    <property type="match status" value="1"/>
</dbReference>
<dbReference type="GO" id="GO:0042910">
    <property type="term" value="F:xenobiotic transmembrane transporter activity"/>
    <property type="evidence" value="ECO:0007669"/>
    <property type="project" value="InterPro"/>
</dbReference>
<gene>
    <name evidence="10" type="ORF">E4K67_05935</name>
</gene>
<dbReference type="AlphaFoldDB" id="A0A4Z0RA76"/>
<feature type="transmembrane region" description="Helical" evidence="8">
    <location>
        <begin position="376"/>
        <end position="395"/>
    </location>
</feature>
<evidence type="ECO:0000313" key="11">
    <source>
        <dbReference type="Proteomes" id="UP000298460"/>
    </source>
</evidence>
<feature type="transmembrane region" description="Helical" evidence="8">
    <location>
        <begin position="21"/>
        <end position="38"/>
    </location>
</feature>
<keyword evidence="5 8" id="KW-0812">Transmembrane</keyword>
<feature type="transmembrane region" description="Helical" evidence="8">
    <location>
        <begin position="224"/>
        <end position="248"/>
    </location>
</feature>
<dbReference type="InterPro" id="IPR036259">
    <property type="entry name" value="MFS_trans_sf"/>
</dbReference>
<protein>
    <recommendedName>
        <fullName evidence="8">Bcr/CflA family efflux transporter</fullName>
    </recommendedName>
</protein>
<comment type="caution">
    <text evidence="10">The sequence shown here is derived from an EMBL/GenBank/DDBJ whole genome shotgun (WGS) entry which is preliminary data.</text>
</comment>
<dbReference type="SUPFAM" id="SSF103473">
    <property type="entry name" value="MFS general substrate transporter"/>
    <property type="match status" value="1"/>
</dbReference>
<feature type="transmembrane region" description="Helical" evidence="8">
    <location>
        <begin position="346"/>
        <end position="370"/>
    </location>
</feature>
<feature type="transmembrane region" description="Helical" evidence="8">
    <location>
        <begin position="178"/>
        <end position="196"/>
    </location>
</feature>
<name>A0A4Z0RA76_9FIRM</name>
<reference evidence="10 11" key="1">
    <citation type="submission" date="2019-03" db="EMBL/GenBank/DDBJ databases">
        <title>Draft Genome Sequence of Desulfosporosinus fructosivorans Strain 63.6F, Isolated from Marine Sediment in the Baltic Sea.</title>
        <authorList>
            <person name="Hausmann B."/>
            <person name="Vandieken V."/>
            <person name="Pjevac P."/>
            <person name="Schreck K."/>
            <person name="Herbold C.W."/>
            <person name="Loy A."/>
        </authorList>
    </citation>
    <scope>NUCLEOTIDE SEQUENCE [LARGE SCALE GENOMIC DNA]</scope>
    <source>
        <strain evidence="10 11">63.6F</strain>
    </source>
</reference>
<feature type="transmembrane region" description="Helical" evidence="8">
    <location>
        <begin position="260"/>
        <end position="278"/>
    </location>
</feature>
<accession>A0A4Z0RA76</accession>
<comment type="similarity">
    <text evidence="2 8">Belongs to the major facilitator superfamily. Bcr/CmlA family.</text>
</comment>
<evidence type="ECO:0000256" key="4">
    <source>
        <dbReference type="ARBA" id="ARBA00022475"/>
    </source>
</evidence>
<evidence type="ECO:0000256" key="2">
    <source>
        <dbReference type="ARBA" id="ARBA00006236"/>
    </source>
</evidence>
<dbReference type="Pfam" id="PF07690">
    <property type="entry name" value="MFS_1"/>
    <property type="match status" value="1"/>
</dbReference>
<keyword evidence="11" id="KW-1185">Reference proteome</keyword>
<dbReference type="PANTHER" id="PTHR23502">
    <property type="entry name" value="MAJOR FACILITATOR SUPERFAMILY"/>
    <property type="match status" value="1"/>
</dbReference>
<sequence length="409" mass="44587">MNTEMDQKEGNLRTQKYLGEKGLIVLIAFLSAFIPLSTDLYLPALPRMAENFNAAPSLINLTLILFFIFYAAGSLFWGPLSDKYGRKRILLIGLVIYTVASALCVFSGNVYQLIAFRIIQAIASGAATSVAQAIVKDSYSGRKRLSILAIVTSMTMVAPIVAPVIGALILGFTSWRGVFVILALIGLLITFAVIAMEETIDQRSTGSILESFGRLGVVAKNPGFISLLLTFSLMAIPMMSFISASSYIYVNQFGLSEQVYSYFFAANAFFMVIGPLLYMRVVRLIKPISLITASYVIACLSGILICTIGIQSPWLFALSLLPATLTGSITRPPSANLMLEQQKGDTGAVVSLMSFTFTLFGSLGMILISFDWANLVRVMGLMYVVFAFASLVLWVKISKKSFVQKVSLK</sequence>
<evidence type="ECO:0000256" key="5">
    <source>
        <dbReference type="ARBA" id="ARBA00022692"/>
    </source>
</evidence>
<dbReference type="NCBIfam" id="TIGR00710">
    <property type="entry name" value="efflux_Bcr_CflA"/>
    <property type="match status" value="1"/>
</dbReference>
<comment type="subcellular location">
    <subcellularLocation>
        <location evidence="1 8">Cell membrane</location>
        <topology evidence="1 8">Multi-pass membrane protein</topology>
    </subcellularLocation>
</comment>
<dbReference type="Proteomes" id="UP000298460">
    <property type="component" value="Unassembled WGS sequence"/>
</dbReference>
<evidence type="ECO:0000256" key="1">
    <source>
        <dbReference type="ARBA" id="ARBA00004651"/>
    </source>
</evidence>
<evidence type="ECO:0000259" key="9">
    <source>
        <dbReference type="PROSITE" id="PS50850"/>
    </source>
</evidence>
<dbReference type="OrthoDB" id="9800416at2"/>
<feature type="transmembrane region" description="Helical" evidence="8">
    <location>
        <begin position="290"/>
        <end position="310"/>
    </location>
</feature>
<feature type="transmembrane region" description="Helical" evidence="8">
    <location>
        <begin position="147"/>
        <end position="172"/>
    </location>
</feature>
<feature type="transmembrane region" description="Helical" evidence="8">
    <location>
        <begin position="58"/>
        <end position="77"/>
    </location>
</feature>
<keyword evidence="7 8" id="KW-0472">Membrane</keyword>
<evidence type="ECO:0000256" key="3">
    <source>
        <dbReference type="ARBA" id="ARBA00022448"/>
    </source>
</evidence>
<dbReference type="Gene3D" id="1.20.1720.10">
    <property type="entry name" value="Multidrug resistance protein D"/>
    <property type="match status" value="1"/>
</dbReference>
<organism evidence="10 11">
    <name type="scientific">Desulfosporosinus fructosivorans</name>
    <dbReference type="NCBI Taxonomy" id="2018669"/>
    <lineage>
        <taxon>Bacteria</taxon>
        <taxon>Bacillati</taxon>
        <taxon>Bacillota</taxon>
        <taxon>Clostridia</taxon>
        <taxon>Eubacteriales</taxon>
        <taxon>Desulfitobacteriaceae</taxon>
        <taxon>Desulfosporosinus</taxon>
    </lineage>
</organism>
<dbReference type="GO" id="GO:0005886">
    <property type="term" value="C:plasma membrane"/>
    <property type="evidence" value="ECO:0007669"/>
    <property type="project" value="UniProtKB-SubCell"/>
</dbReference>
<dbReference type="InterPro" id="IPR004812">
    <property type="entry name" value="Efflux_drug-R_Bcr/CmlA"/>
</dbReference>
<feature type="domain" description="Major facilitator superfamily (MFS) profile" evidence="9">
    <location>
        <begin position="23"/>
        <end position="398"/>
    </location>
</feature>
<dbReference type="InterPro" id="IPR011701">
    <property type="entry name" value="MFS"/>
</dbReference>
<proteinExistence type="inferred from homology"/>
<feature type="transmembrane region" description="Helical" evidence="8">
    <location>
        <begin position="114"/>
        <end position="135"/>
    </location>
</feature>
<dbReference type="InterPro" id="IPR020846">
    <property type="entry name" value="MFS_dom"/>
</dbReference>
<keyword evidence="4 8" id="KW-1003">Cell membrane</keyword>
<dbReference type="PROSITE" id="PS50850">
    <property type="entry name" value="MFS"/>
    <property type="match status" value="1"/>
</dbReference>
<feature type="transmembrane region" description="Helical" evidence="8">
    <location>
        <begin position="89"/>
        <end position="108"/>
    </location>
</feature>
<dbReference type="GO" id="GO:1990961">
    <property type="term" value="P:xenobiotic detoxification by transmembrane export across the plasma membrane"/>
    <property type="evidence" value="ECO:0007669"/>
    <property type="project" value="InterPro"/>
</dbReference>
<evidence type="ECO:0000256" key="8">
    <source>
        <dbReference type="RuleBase" id="RU365088"/>
    </source>
</evidence>
<dbReference type="RefSeq" id="WP_135545501.1">
    <property type="nucleotide sequence ID" value="NZ_SPQQ01000002.1"/>
</dbReference>
<evidence type="ECO:0000256" key="7">
    <source>
        <dbReference type="ARBA" id="ARBA00023136"/>
    </source>
</evidence>
<dbReference type="EMBL" id="SPQQ01000002">
    <property type="protein sequence ID" value="TGE39007.1"/>
    <property type="molecule type" value="Genomic_DNA"/>
</dbReference>
<dbReference type="CDD" id="cd17320">
    <property type="entry name" value="MFS_MdfA_MDR_like"/>
    <property type="match status" value="1"/>
</dbReference>
<evidence type="ECO:0000256" key="6">
    <source>
        <dbReference type="ARBA" id="ARBA00022989"/>
    </source>
</evidence>
<comment type="caution">
    <text evidence="8">Lacks conserved residue(s) required for the propagation of feature annotation.</text>
</comment>
<evidence type="ECO:0000313" key="10">
    <source>
        <dbReference type="EMBL" id="TGE39007.1"/>
    </source>
</evidence>
<keyword evidence="6 8" id="KW-1133">Transmembrane helix</keyword>